<dbReference type="EMBL" id="CP104205">
    <property type="protein sequence ID" value="UWX54651.1"/>
    <property type="molecule type" value="Genomic_DNA"/>
</dbReference>
<sequence length="42" mass="5238">MKEENWYRLKNTSKVISPSLLVFRDRVIHNIVEMIRMSRRYK</sequence>
<proteinExistence type="predicted"/>
<dbReference type="Proteomes" id="UP001059209">
    <property type="component" value="Chromosome"/>
</dbReference>
<gene>
    <name evidence="1" type="ORF">NYZ99_17600</name>
</gene>
<name>A0ABY5Y734_9FLAO</name>
<dbReference type="RefSeq" id="WP_260572509.1">
    <property type="nucleotide sequence ID" value="NZ_CP104205.1"/>
</dbReference>
<evidence type="ECO:0000313" key="2">
    <source>
        <dbReference type="Proteomes" id="UP001059209"/>
    </source>
</evidence>
<keyword evidence="2" id="KW-1185">Reference proteome</keyword>
<organism evidence="1 2">
    <name type="scientific">Maribacter litopenaei</name>
    <dbReference type="NCBI Taxonomy" id="2976127"/>
    <lineage>
        <taxon>Bacteria</taxon>
        <taxon>Pseudomonadati</taxon>
        <taxon>Bacteroidota</taxon>
        <taxon>Flavobacteriia</taxon>
        <taxon>Flavobacteriales</taxon>
        <taxon>Flavobacteriaceae</taxon>
        <taxon>Maribacter</taxon>
    </lineage>
</organism>
<reference evidence="1" key="1">
    <citation type="submission" date="2022-09" db="EMBL/GenBank/DDBJ databases">
        <title>Maribacter litopenaei sp. nov., isolated from the intestinal tract of the Pacific White Shrimp, Litopenaeus vannamei.</title>
        <authorList>
            <person name="Kim S.Y."/>
            <person name="Hwang C.Y."/>
        </authorList>
    </citation>
    <scope>NUCLEOTIDE SEQUENCE</scope>
    <source>
        <strain evidence="1">HL-LV01</strain>
    </source>
</reference>
<accession>A0ABY5Y734</accession>
<protein>
    <submittedName>
        <fullName evidence="1">Uncharacterized protein</fullName>
    </submittedName>
</protein>
<evidence type="ECO:0000313" key="1">
    <source>
        <dbReference type="EMBL" id="UWX54651.1"/>
    </source>
</evidence>